<evidence type="ECO:0000256" key="3">
    <source>
        <dbReference type="ARBA" id="ARBA00008178"/>
    </source>
</evidence>
<dbReference type="PANTHER" id="PTHR43000">
    <property type="entry name" value="DTDP-D-GLUCOSE 4,6-DEHYDRATASE-RELATED"/>
    <property type="match status" value="1"/>
</dbReference>
<dbReference type="EMBL" id="CP036259">
    <property type="protein sequence ID" value="QDR82791.1"/>
    <property type="molecule type" value="Genomic_DNA"/>
</dbReference>
<protein>
    <recommendedName>
        <fullName evidence="5 8">dTDP-glucose 4,6-dehydratase</fullName>
        <ecNumber evidence="4 8">4.2.1.46</ecNumber>
    </recommendedName>
</protein>
<proteinExistence type="inferred from homology"/>
<evidence type="ECO:0000256" key="1">
    <source>
        <dbReference type="ARBA" id="ARBA00001539"/>
    </source>
</evidence>
<dbReference type="InterPro" id="IPR005888">
    <property type="entry name" value="dTDP_Gluc_deHydtase"/>
</dbReference>
<dbReference type="Proteomes" id="UP000320776">
    <property type="component" value="Chromosome"/>
</dbReference>
<dbReference type="SUPFAM" id="SSF51735">
    <property type="entry name" value="NAD(P)-binding Rossmann-fold domains"/>
    <property type="match status" value="1"/>
</dbReference>
<dbReference type="CDD" id="cd05246">
    <property type="entry name" value="dTDP_GD_SDR_e"/>
    <property type="match status" value="1"/>
</dbReference>
<keyword evidence="7 8" id="KW-0456">Lyase</keyword>
<keyword evidence="6" id="KW-0520">NAD</keyword>
<reference evidence="10 11" key="1">
    <citation type="submission" date="2019-02" db="EMBL/GenBank/DDBJ databases">
        <title>Closed genome of Sporomusa termitida DSM 4440.</title>
        <authorList>
            <person name="Poehlein A."/>
            <person name="Daniel R."/>
        </authorList>
    </citation>
    <scope>NUCLEOTIDE SEQUENCE [LARGE SCALE GENOMIC DNA]</scope>
    <source>
        <strain evidence="10 11">DSM 4440</strain>
    </source>
</reference>
<evidence type="ECO:0000256" key="2">
    <source>
        <dbReference type="ARBA" id="ARBA00001911"/>
    </source>
</evidence>
<evidence type="ECO:0000256" key="8">
    <source>
        <dbReference type="RuleBase" id="RU004473"/>
    </source>
</evidence>
<comment type="catalytic activity">
    <reaction evidence="1 8">
        <text>dTDP-alpha-D-glucose = dTDP-4-dehydro-6-deoxy-alpha-D-glucose + H2O</text>
        <dbReference type="Rhea" id="RHEA:17221"/>
        <dbReference type="ChEBI" id="CHEBI:15377"/>
        <dbReference type="ChEBI" id="CHEBI:57477"/>
        <dbReference type="ChEBI" id="CHEBI:57649"/>
        <dbReference type="EC" id="4.2.1.46"/>
    </reaction>
</comment>
<dbReference type="GO" id="GO:0009225">
    <property type="term" value="P:nucleotide-sugar metabolic process"/>
    <property type="evidence" value="ECO:0007669"/>
    <property type="project" value="InterPro"/>
</dbReference>
<evidence type="ECO:0000256" key="5">
    <source>
        <dbReference type="ARBA" id="ARBA00016977"/>
    </source>
</evidence>
<evidence type="ECO:0000259" key="9">
    <source>
        <dbReference type="Pfam" id="PF16363"/>
    </source>
</evidence>
<comment type="cofactor">
    <cofactor evidence="2 8">
        <name>NAD(+)</name>
        <dbReference type="ChEBI" id="CHEBI:57540"/>
    </cofactor>
</comment>
<dbReference type="InterPro" id="IPR016040">
    <property type="entry name" value="NAD(P)-bd_dom"/>
</dbReference>
<organism evidence="10 11">
    <name type="scientific">Sporomusa termitida</name>
    <dbReference type="NCBI Taxonomy" id="2377"/>
    <lineage>
        <taxon>Bacteria</taxon>
        <taxon>Bacillati</taxon>
        <taxon>Bacillota</taxon>
        <taxon>Negativicutes</taxon>
        <taxon>Selenomonadales</taxon>
        <taxon>Sporomusaceae</taxon>
        <taxon>Sporomusa</taxon>
    </lineage>
</organism>
<dbReference type="AlphaFoldDB" id="A0A517DZM3"/>
<feature type="domain" description="NAD(P)-binding" evidence="9">
    <location>
        <begin position="5"/>
        <end position="323"/>
    </location>
</feature>
<keyword evidence="11" id="KW-1185">Reference proteome</keyword>
<sequence>MQTLLVTGGAGFIGSNFVHYIMENTGCHIINLDKLTYAGNLTNLKSLHHQPRHTFVKGSIEDRTLLRQLLEQYRPDGVVHLAAESHVDRSINGPRTFIQTNIVGTFELLECVRDYWSNLDPDKKTSFRFLHISTDEVYGSLGAEGYFTEATRYAPNSPYSASKAASDHLVRAYFHTYGLPVLITNCSNNYGPYQFPEKLIPLIILTALAGQPLPVYGDGSNIRDWLYVQDHCSAILKVLTCGRPGEVYNVGGNNEQTNLQVAQAICHLLNTMKPGGNRDDFCELITFVKDRPGHDQRYAIDASKLQTELGWAPRESFATGLAKTVGWYLANLKWCEAITTGSYRGERLGLINGQGCEG</sequence>
<dbReference type="RefSeq" id="WP_144352141.1">
    <property type="nucleotide sequence ID" value="NZ_CP036259.1"/>
</dbReference>
<comment type="similarity">
    <text evidence="3 8">Belongs to the NAD(P)-dependent epimerase/dehydratase family. dTDP-glucose dehydratase subfamily.</text>
</comment>
<evidence type="ECO:0000256" key="6">
    <source>
        <dbReference type="ARBA" id="ARBA00023027"/>
    </source>
</evidence>
<dbReference type="OrthoDB" id="9766450at2"/>
<evidence type="ECO:0000313" key="11">
    <source>
        <dbReference type="Proteomes" id="UP000320776"/>
    </source>
</evidence>
<dbReference type="KEGG" id="sted:SPTER_42220"/>
<dbReference type="NCBIfam" id="TIGR01181">
    <property type="entry name" value="dTDP_gluc_dehyt"/>
    <property type="match status" value="1"/>
</dbReference>
<dbReference type="InterPro" id="IPR036291">
    <property type="entry name" value="NAD(P)-bd_dom_sf"/>
</dbReference>
<accession>A0A517DZM3</accession>
<evidence type="ECO:0000256" key="7">
    <source>
        <dbReference type="ARBA" id="ARBA00023239"/>
    </source>
</evidence>
<gene>
    <name evidence="10" type="primary">rffG_2</name>
    <name evidence="10" type="ORF">SPTER_42220</name>
</gene>
<dbReference type="Gene3D" id="3.90.25.10">
    <property type="entry name" value="UDP-galactose 4-epimerase, domain 1"/>
    <property type="match status" value="1"/>
</dbReference>
<evidence type="ECO:0000313" key="10">
    <source>
        <dbReference type="EMBL" id="QDR82791.1"/>
    </source>
</evidence>
<dbReference type="EC" id="4.2.1.46" evidence="4 8"/>
<name>A0A517DZM3_9FIRM</name>
<dbReference type="Pfam" id="PF16363">
    <property type="entry name" value="GDP_Man_Dehyd"/>
    <property type="match status" value="1"/>
</dbReference>
<dbReference type="Gene3D" id="3.40.50.720">
    <property type="entry name" value="NAD(P)-binding Rossmann-like Domain"/>
    <property type="match status" value="1"/>
</dbReference>
<evidence type="ECO:0000256" key="4">
    <source>
        <dbReference type="ARBA" id="ARBA00011990"/>
    </source>
</evidence>
<dbReference type="GO" id="GO:0008460">
    <property type="term" value="F:dTDP-glucose 4,6-dehydratase activity"/>
    <property type="evidence" value="ECO:0007669"/>
    <property type="project" value="UniProtKB-EC"/>
</dbReference>